<dbReference type="InParanoid" id="A0A0C2S1W0"/>
<gene>
    <name evidence="1" type="ORF">M378DRAFT_172517</name>
</gene>
<sequence length="90" mass="10354">MQWCLFQIPDSRVASFTDHVYLDSDNGAQVVLYSLRPNDMCEGHFDYDGIGRNSTLENGIRKFGRFFYQANFVSCFRLCLLTTSIPDSLQ</sequence>
<organism evidence="1 2">
    <name type="scientific">Amanita muscaria (strain Koide BX008)</name>
    <dbReference type="NCBI Taxonomy" id="946122"/>
    <lineage>
        <taxon>Eukaryota</taxon>
        <taxon>Fungi</taxon>
        <taxon>Dikarya</taxon>
        <taxon>Basidiomycota</taxon>
        <taxon>Agaricomycotina</taxon>
        <taxon>Agaricomycetes</taxon>
        <taxon>Agaricomycetidae</taxon>
        <taxon>Agaricales</taxon>
        <taxon>Pluteineae</taxon>
        <taxon>Amanitaceae</taxon>
        <taxon>Amanita</taxon>
    </lineage>
</organism>
<name>A0A0C2S1W0_AMAMK</name>
<dbReference type="HOGENOM" id="CLU_2440361_0_0_1"/>
<accession>A0A0C2S1W0</accession>
<dbReference type="EMBL" id="KN818410">
    <property type="protein sequence ID" value="KIL56630.1"/>
    <property type="molecule type" value="Genomic_DNA"/>
</dbReference>
<reference evidence="1 2" key="1">
    <citation type="submission" date="2014-04" db="EMBL/GenBank/DDBJ databases">
        <title>Evolutionary Origins and Diversification of the Mycorrhizal Mutualists.</title>
        <authorList>
            <consortium name="DOE Joint Genome Institute"/>
            <consortium name="Mycorrhizal Genomics Consortium"/>
            <person name="Kohler A."/>
            <person name="Kuo A."/>
            <person name="Nagy L.G."/>
            <person name="Floudas D."/>
            <person name="Copeland A."/>
            <person name="Barry K.W."/>
            <person name="Cichocki N."/>
            <person name="Veneault-Fourrey C."/>
            <person name="LaButti K."/>
            <person name="Lindquist E.A."/>
            <person name="Lipzen A."/>
            <person name="Lundell T."/>
            <person name="Morin E."/>
            <person name="Murat C."/>
            <person name="Riley R."/>
            <person name="Ohm R."/>
            <person name="Sun H."/>
            <person name="Tunlid A."/>
            <person name="Henrissat B."/>
            <person name="Grigoriev I.V."/>
            <person name="Hibbett D.S."/>
            <person name="Martin F."/>
        </authorList>
    </citation>
    <scope>NUCLEOTIDE SEQUENCE [LARGE SCALE GENOMIC DNA]</scope>
    <source>
        <strain evidence="1 2">Koide BX008</strain>
    </source>
</reference>
<evidence type="ECO:0000313" key="2">
    <source>
        <dbReference type="Proteomes" id="UP000054549"/>
    </source>
</evidence>
<protein>
    <submittedName>
        <fullName evidence="1">Uncharacterized protein</fullName>
    </submittedName>
</protein>
<dbReference type="AlphaFoldDB" id="A0A0C2S1W0"/>
<keyword evidence="2" id="KW-1185">Reference proteome</keyword>
<proteinExistence type="predicted"/>
<dbReference type="Proteomes" id="UP000054549">
    <property type="component" value="Unassembled WGS sequence"/>
</dbReference>
<evidence type="ECO:0000313" key="1">
    <source>
        <dbReference type="EMBL" id="KIL56630.1"/>
    </source>
</evidence>